<protein>
    <submittedName>
        <fullName evidence="2">Uncharacterized protein</fullName>
    </submittedName>
</protein>
<evidence type="ECO:0000256" key="1">
    <source>
        <dbReference type="SAM" id="Phobius"/>
    </source>
</evidence>
<name>A0A560F0Y3_9PROT</name>
<keyword evidence="1" id="KW-0812">Transmembrane</keyword>
<keyword evidence="1" id="KW-0472">Membrane</keyword>
<comment type="caution">
    <text evidence="2">The sequence shown here is derived from an EMBL/GenBank/DDBJ whole genome shotgun (WGS) entry which is preliminary data.</text>
</comment>
<gene>
    <name evidence="2" type="ORF">FBZ89_11569</name>
</gene>
<dbReference type="RefSeq" id="WP_145751860.1">
    <property type="nucleotide sequence ID" value="NZ_VITN01000015.1"/>
</dbReference>
<dbReference type="EMBL" id="VITN01000015">
    <property type="protein sequence ID" value="TWB15290.1"/>
    <property type="molecule type" value="Genomic_DNA"/>
</dbReference>
<dbReference type="Proteomes" id="UP000319859">
    <property type="component" value="Unassembled WGS sequence"/>
</dbReference>
<keyword evidence="1" id="KW-1133">Transmembrane helix</keyword>
<evidence type="ECO:0000313" key="2">
    <source>
        <dbReference type="EMBL" id="TWB15290.1"/>
    </source>
</evidence>
<sequence>MLELLVGKWGRTMDGTGSPSLPEKQAFEHYAFEFRVRARNHNIIANLILIIIVSLFGLSVYIFLNAQEIDKSKPPISTYKELELARISQEKILELAKSELEGLKREQSVGARTISDILGAMVVVGQSNERLNLINKKEDLLEKYGYYSSINEAKSKEEIDSQIFSVSIMLKDLDNELKKANEMLAIGELTKTDVTQVERYKNQSDTDLKILKSEAESARSANDIEGKYKDTDTITLIRTSLIRFGGVGVVLFLISILVPIYKHNIKLSAYYLARSDAISINSSLGTKNLKELTNILTPNYLFEKEPNTPLNEIARAISSLQK</sequence>
<feature type="transmembrane region" description="Helical" evidence="1">
    <location>
        <begin position="241"/>
        <end position="261"/>
    </location>
</feature>
<proteinExistence type="predicted"/>
<reference evidence="2 3" key="1">
    <citation type="submission" date="2019-06" db="EMBL/GenBank/DDBJ databases">
        <title>Genomic Encyclopedia of Type Strains, Phase IV (KMG-V): Genome sequencing to study the core and pangenomes of soil and plant-associated prokaryotes.</title>
        <authorList>
            <person name="Whitman W."/>
        </authorList>
    </citation>
    <scope>NUCLEOTIDE SEQUENCE [LARGE SCALE GENOMIC DNA]</scope>
    <source>
        <strain evidence="2 3">BR 11880</strain>
    </source>
</reference>
<evidence type="ECO:0000313" key="3">
    <source>
        <dbReference type="Proteomes" id="UP000319859"/>
    </source>
</evidence>
<dbReference type="AlphaFoldDB" id="A0A560F0Y3"/>
<accession>A0A560F0Y3</accession>
<organism evidence="2 3">
    <name type="scientific">Nitrospirillum amazonense</name>
    <dbReference type="NCBI Taxonomy" id="28077"/>
    <lineage>
        <taxon>Bacteria</taxon>
        <taxon>Pseudomonadati</taxon>
        <taxon>Pseudomonadota</taxon>
        <taxon>Alphaproteobacteria</taxon>
        <taxon>Rhodospirillales</taxon>
        <taxon>Azospirillaceae</taxon>
        <taxon>Nitrospirillum</taxon>
    </lineage>
</organism>
<feature type="transmembrane region" description="Helical" evidence="1">
    <location>
        <begin position="43"/>
        <end position="64"/>
    </location>
</feature>